<evidence type="ECO:0000313" key="2">
    <source>
        <dbReference type="Proteomes" id="UP001187192"/>
    </source>
</evidence>
<proteinExistence type="predicted"/>
<gene>
    <name evidence="1" type="ORF">TIFTF001_004521</name>
</gene>
<dbReference type="EMBL" id="BTGU01000004">
    <property type="protein sequence ID" value="GMN34123.1"/>
    <property type="molecule type" value="Genomic_DNA"/>
</dbReference>
<keyword evidence="2" id="KW-1185">Reference proteome</keyword>
<accession>A0AA87ZVH4</accession>
<protein>
    <submittedName>
        <fullName evidence="1">Uncharacterized protein</fullName>
    </submittedName>
</protein>
<dbReference type="Proteomes" id="UP001187192">
    <property type="component" value="Unassembled WGS sequence"/>
</dbReference>
<organism evidence="1 2">
    <name type="scientific">Ficus carica</name>
    <name type="common">Common fig</name>
    <dbReference type="NCBI Taxonomy" id="3494"/>
    <lineage>
        <taxon>Eukaryota</taxon>
        <taxon>Viridiplantae</taxon>
        <taxon>Streptophyta</taxon>
        <taxon>Embryophyta</taxon>
        <taxon>Tracheophyta</taxon>
        <taxon>Spermatophyta</taxon>
        <taxon>Magnoliopsida</taxon>
        <taxon>eudicotyledons</taxon>
        <taxon>Gunneridae</taxon>
        <taxon>Pentapetalae</taxon>
        <taxon>rosids</taxon>
        <taxon>fabids</taxon>
        <taxon>Rosales</taxon>
        <taxon>Moraceae</taxon>
        <taxon>Ficeae</taxon>
        <taxon>Ficus</taxon>
    </lineage>
</organism>
<name>A0AA87ZVH4_FICCA</name>
<reference evidence="1" key="1">
    <citation type="submission" date="2023-07" db="EMBL/GenBank/DDBJ databases">
        <title>draft genome sequence of fig (Ficus carica).</title>
        <authorList>
            <person name="Takahashi T."/>
            <person name="Nishimura K."/>
        </authorList>
    </citation>
    <scope>NUCLEOTIDE SEQUENCE</scope>
</reference>
<evidence type="ECO:0000313" key="1">
    <source>
        <dbReference type="EMBL" id="GMN34123.1"/>
    </source>
</evidence>
<comment type="caution">
    <text evidence="1">The sequence shown here is derived from an EMBL/GenBank/DDBJ whole genome shotgun (WGS) entry which is preliminary data.</text>
</comment>
<sequence length="159" mass="17189">MPKISGTTPNVIARTKLVLHSCSTSGHLQKEKHLEVMGTPVGCLPRALQCLSVAPVGVGGGSWRCDMGQVVEVDNVICAVAGFTSDVKRRKSAVTGGRRRSHVEGLTVQSINVVPGYTVNFDEVVNTGRVVWFPGKRLLVRSSRVNSIRFKRMDISTST</sequence>
<dbReference type="AlphaFoldDB" id="A0AA87ZVH4"/>